<name>A0A7Y7IFE0_9MICC</name>
<accession>A0A7Y7IFE0</accession>
<dbReference type="Proteomes" id="UP000543556">
    <property type="component" value="Unassembled WGS sequence"/>
</dbReference>
<organism evidence="1 2">
    <name type="scientific">Arthrobacter wenxiniae</name>
    <dbReference type="NCBI Taxonomy" id="2713570"/>
    <lineage>
        <taxon>Bacteria</taxon>
        <taxon>Bacillati</taxon>
        <taxon>Actinomycetota</taxon>
        <taxon>Actinomycetes</taxon>
        <taxon>Micrococcales</taxon>
        <taxon>Micrococcaceae</taxon>
        <taxon>Arthrobacter</taxon>
    </lineage>
</organism>
<dbReference type="EMBL" id="JAAMFM010000005">
    <property type="protein sequence ID" value="NVM94469.1"/>
    <property type="molecule type" value="Genomic_DNA"/>
</dbReference>
<gene>
    <name evidence="1" type="ORF">G6034_06005</name>
</gene>
<reference evidence="1 2" key="1">
    <citation type="submission" date="2020-02" db="EMBL/GenBank/DDBJ databases">
        <title>Genome sequence of strain AETb3-4.</title>
        <authorList>
            <person name="Gao J."/>
            <person name="Zhang X."/>
        </authorList>
    </citation>
    <scope>NUCLEOTIDE SEQUENCE [LARGE SCALE GENOMIC DNA]</scope>
    <source>
        <strain evidence="1 2">AETb3-4</strain>
    </source>
</reference>
<evidence type="ECO:0000313" key="1">
    <source>
        <dbReference type="EMBL" id="NVM94469.1"/>
    </source>
</evidence>
<comment type="caution">
    <text evidence="1">The sequence shown here is derived from an EMBL/GenBank/DDBJ whole genome shotgun (WGS) entry which is preliminary data.</text>
</comment>
<evidence type="ECO:0000313" key="2">
    <source>
        <dbReference type="Proteomes" id="UP000543556"/>
    </source>
</evidence>
<dbReference type="RefSeq" id="WP_176634189.1">
    <property type="nucleotide sequence ID" value="NZ_JAAMFM010000005.1"/>
</dbReference>
<sequence length="87" mass="9654">MIPRRKGAIGDKRELGSEEVILVDGVPVTTPARPMLDLAGILNLDELVAPADHGWLQVKVFTKGLQRGDNRVVERFRQALARQGWNP</sequence>
<protein>
    <submittedName>
        <fullName evidence="1">Uncharacterized protein</fullName>
    </submittedName>
</protein>
<dbReference type="AlphaFoldDB" id="A0A7Y7IFE0"/>
<keyword evidence="2" id="KW-1185">Reference proteome</keyword>
<proteinExistence type="predicted"/>